<keyword evidence="2" id="KW-1185">Reference proteome</keyword>
<reference evidence="1 2" key="1">
    <citation type="submission" date="2021-04" db="EMBL/GenBank/DDBJ databases">
        <authorList>
            <person name="Pira H."/>
            <person name="Risdian C."/>
            <person name="Wink J."/>
        </authorList>
    </citation>
    <scope>NUCLEOTIDE SEQUENCE [LARGE SCALE GENOMIC DNA]</scope>
    <source>
        <strain evidence="1 2">WH53</strain>
    </source>
</reference>
<comment type="caution">
    <text evidence="1">The sequence shown here is derived from an EMBL/GenBank/DDBJ whole genome shotgun (WGS) entry which is preliminary data.</text>
</comment>
<proteinExistence type="predicted"/>
<gene>
    <name evidence="1" type="ORF">KCG35_22985</name>
</gene>
<dbReference type="Pfam" id="PF11351">
    <property type="entry name" value="GTA_holin_3TM"/>
    <property type="match status" value="1"/>
</dbReference>
<accession>A0ABS5ZIX5</accession>
<dbReference type="Proteomes" id="UP000690515">
    <property type="component" value="Unassembled WGS sequence"/>
</dbReference>
<name>A0ABS5ZIX5_9GAMM</name>
<dbReference type="InterPro" id="IPR021497">
    <property type="entry name" value="GTA_holin_3TM"/>
</dbReference>
<dbReference type="RefSeq" id="WP_215822200.1">
    <property type="nucleotide sequence ID" value="NZ_JAGSOY010000120.1"/>
</dbReference>
<dbReference type="EMBL" id="JAGSOY010000120">
    <property type="protein sequence ID" value="MBU2713924.1"/>
    <property type="molecule type" value="Genomic_DNA"/>
</dbReference>
<evidence type="ECO:0008006" key="3">
    <source>
        <dbReference type="Google" id="ProtNLM"/>
    </source>
</evidence>
<protein>
    <recommendedName>
        <fullName evidence="3">Holin of 3TMs, for gene-transfer release</fullName>
    </recommendedName>
</protein>
<organism evidence="1 2">
    <name type="scientific">Zooshikella harenae</name>
    <dbReference type="NCBI Taxonomy" id="2827238"/>
    <lineage>
        <taxon>Bacteria</taxon>
        <taxon>Pseudomonadati</taxon>
        <taxon>Pseudomonadota</taxon>
        <taxon>Gammaproteobacteria</taxon>
        <taxon>Oceanospirillales</taxon>
        <taxon>Zooshikellaceae</taxon>
        <taxon>Zooshikella</taxon>
    </lineage>
</organism>
<evidence type="ECO:0000313" key="2">
    <source>
        <dbReference type="Proteomes" id="UP000690515"/>
    </source>
</evidence>
<sequence>MSINKLIPDIAGSIMSGLDDLFTSDEERLKARNKTLETLNQPHILQALTTLEEAKHPSIFVSGWRPGLGWLCVGLLTYAWVLRDLIIIGLSLANRTDVVEMLPTIDTSQLITLVLTLLGLGGIRTMEKVKGVARNDK</sequence>
<evidence type="ECO:0000313" key="1">
    <source>
        <dbReference type="EMBL" id="MBU2713924.1"/>
    </source>
</evidence>